<accession>A0AAV3GQL3</accession>
<evidence type="ECO:0000313" key="2">
    <source>
        <dbReference type="Proteomes" id="UP000004117"/>
    </source>
</evidence>
<proteinExistence type="predicted"/>
<gene>
    <name evidence="1" type="ORF">HMPREF1336_00332</name>
</gene>
<protein>
    <submittedName>
        <fullName evidence="1">Uncharacterized protein</fullName>
    </submittedName>
</protein>
<dbReference type="EMBL" id="ALZR01000016">
    <property type="protein sequence ID" value="EJV20525.1"/>
    <property type="molecule type" value="Genomic_DNA"/>
</dbReference>
<evidence type="ECO:0000313" key="1">
    <source>
        <dbReference type="EMBL" id="EJV20525.1"/>
    </source>
</evidence>
<dbReference type="AlphaFoldDB" id="A0AAV3GQL3"/>
<comment type="caution">
    <text evidence="1">The sequence shown here is derived from an EMBL/GenBank/DDBJ whole genome shotgun (WGS) entry which is preliminary data.</text>
</comment>
<name>A0AAV3GQL3_ENTFL</name>
<dbReference type="Proteomes" id="UP000004117">
    <property type="component" value="Unassembled WGS sequence"/>
</dbReference>
<sequence>MKKERKTKPIKEKKEESTKNIYAKSKRIIYQGNKNMKPITDFFKSEIVLLNQIQMPHLCE</sequence>
<reference evidence="1 2" key="1">
    <citation type="submission" date="2012-04" db="EMBL/GenBank/DDBJ databases">
        <authorList>
            <person name="Weinstock G."/>
            <person name="Sodergren E."/>
            <person name="Lobos E.A."/>
            <person name="Fulton L."/>
            <person name="Fulton R."/>
            <person name="Courtney L."/>
            <person name="Fronick C."/>
            <person name="O'Laughlin M."/>
            <person name="Godfrey J."/>
            <person name="Wilson R.M."/>
            <person name="Miner T."/>
            <person name="Farmer C."/>
            <person name="Delehaunty K."/>
            <person name="Cordes M."/>
            <person name="Minx P."/>
            <person name="Tomlinson C."/>
            <person name="Chen J."/>
            <person name="Wollam A."/>
            <person name="Pepin K.H."/>
            <person name="Bhonagiri V."/>
            <person name="Zhang X."/>
            <person name="Suruliraj S."/>
            <person name="Warren W."/>
            <person name="Mitreva M."/>
            <person name="Mardis E.R."/>
            <person name="Wilson R.K."/>
        </authorList>
    </citation>
    <scope>NUCLEOTIDE SEQUENCE [LARGE SCALE GENOMIC DNA]</scope>
    <source>
        <strain evidence="1 2">ERV63</strain>
    </source>
</reference>
<organism evidence="1 2">
    <name type="scientific">Enterococcus faecalis ERV63</name>
    <dbReference type="NCBI Taxonomy" id="1134793"/>
    <lineage>
        <taxon>Bacteria</taxon>
        <taxon>Bacillati</taxon>
        <taxon>Bacillota</taxon>
        <taxon>Bacilli</taxon>
        <taxon>Lactobacillales</taxon>
        <taxon>Enterococcaceae</taxon>
        <taxon>Enterococcus</taxon>
    </lineage>
</organism>